<organism evidence="3 4">
    <name type="scientific">Trypanosoma theileri</name>
    <dbReference type="NCBI Taxonomy" id="67003"/>
    <lineage>
        <taxon>Eukaryota</taxon>
        <taxon>Discoba</taxon>
        <taxon>Euglenozoa</taxon>
        <taxon>Kinetoplastea</taxon>
        <taxon>Metakinetoplastina</taxon>
        <taxon>Trypanosomatida</taxon>
        <taxon>Trypanosomatidae</taxon>
        <taxon>Trypanosoma</taxon>
    </lineage>
</organism>
<proteinExistence type="predicted"/>
<accession>A0A1X0NF26</accession>
<feature type="compositionally biased region" description="Low complexity" evidence="1">
    <location>
        <begin position="21"/>
        <end position="31"/>
    </location>
</feature>
<gene>
    <name evidence="3" type="ORF">TM35_000801040</name>
</gene>
<keyword evidence="2" id="KW-0812">Transmembrane</keyword>
<dbReference type="GeneID" id="39991150"/>
<evidence type="ECO:0000256" key="2">
    <source>
        <dbReference type="SAM" id="Phobius"/>
    </source>
</evidence>
<reference evidence="3 4" key="1">
    <citation type="submission" date="2017-03" db="EMBL/GenBank/DDBJ databases">
        <title>An alternative strategy for trypanosome survival in the mammalian bloodstream revealed through genome and transcriptome analysis of the ubiquitous bovine parasite Trypanosoma (Megatrypanum) theileri.</title>
        <authorList>
            <person name="Kelly S."/>
            <person name="Ivens A."/>
            <person name="Mott A."/>
            <person name="O'Neill E."/>
            <person name="Emms D."/>
            <person name="Macleod O."/>
            <person name="Voorheis P."/>
            <person name="Matthews J."/>
            <person name="Matthews K."/>
            <person name="Carrington M."/>
        </authorList>
    </citation>
    <scope>NUCLEOTIDE SEQUENCE [LARGE SCALE GENOMIC DNA]</scope>
    <source>
        <strain evidence="3">Edinburgh</strain>
    </source>
</reference>
<dbReference type="AlphaFoldDB" id="A0A1X0NF26"/>
<protein>
    <submittedName>
        <fullName evidence="3">Uncharacterized protein</fullName>
    </submittedName>
</protein>
<dbReference type="Proteomes" id="UP000192257">
    <property type="component" value="Unassembled WGS sequence"/>
</dbReference>
<sequence>MAFSIATISSIRSFWSGGSTGNKNNNNPGNGETPHAPTNTAPKNTMEDSFGKYGHDRLSLNLPTPKNDTQTLLFATALFGAEADVSVAIFFSLFFYRLQYFNRSPLKGKKTFVIVC</sequence>
<keyword evidence="4" id="KW-1185">Reference proteome</keyword>
<evidence type="ECO:0000256" key="1">
    <source>
        <dbReference type="SAM" id="MobiDB-lite"/>
    </source>
</evidence>
<keyword evidence="2" id="KW-1133">Transmembrane helix</keyword>
<name>A0A1X0NF26_9TRYP</name>
<evidence type="ECO:0000313" key="3">
    <source>
        <dbReference type="EMBL" id="ORC82966.1"/>
    </source>
</evidence>
<dbReference type="VEuPathDB" id="TriTrypDB:TM35_000801040"/>
<dbReference type="EMBL" id="NBCO01000080">
    <property type="protein sequence ID" value="ORC82966.1"/>
    <property type="molecule type" value="Genomic_DNA"/>
</dbReference>
<comment type="caution">
    <text evidence="3">The sequence shown here is derived from an EMBL/GenBank/DDBJ whole genome shotgun (WGS) entry which is preliminary data.</text>
</comment>
<evidence type="ECO:0000313" key="4">
    <source>
        <dbReference type="Proteomes" id="UP000192257"/>
    </source>
</evidence>
<dbReference type="RefSeq" id="XP_028877333.1">
    <property type="nucleotide sequence ID" value="XM_029031370.1"/>
</dbReference>
<feature type="region of interest" description="Disordered" evidence="1">
    <location>
        <begin position="17"/>
        <end position="51"/>
    </location>
</feature>
<keyword evidence="2" id="KW-0472">Membrane</keyword>
<feature type="transmembrane region" description="Helical" evidence="2">
    <location>
        <begin position="72"/>
        <end position="96"/>
    </location>
</feature>